<sequence>MTLSNILHVPFAENRFDAFRQEMRARYGAWKVYRQTRDELGALSDRELNDLGLHRSGIRAVALEAAYGN</sequence>
<dbReference type="Proteomes" id="UP000193870">
    <property type="component" value="Unassembled WGS sequence"/>
</dbReference>
<dbReference type="EMBL" id="FWFV01000002">
    <property type="protein sequence ID" value="SLN23456.1"/>
    <property type="molecule type" value="Genomic_DNA"/>
</dbReference>
<dbReference type="RefSeq" id="WP_085852853.1">
    <property type="nucleotide sequence ID" value="NZ_FOPF01000002.1"/>
</dbReference>
<dbReference type="AlphaFoldDB" id="A0A1Y5RRL9"/>
<feature type="domain" description="YjiS-like" evidence="1">
    <location>
        <begin position="24"/>
        <end position="58"/>
    </location>
</feature>
<evidence type="ECO:0000313" key="3">
    <source>
        <dbReference type="Proteomes" id="UP000193870"/>
    </source>
</evidence>
<evidence type="ECO:0000313" key="2">
    <source>
        <dbReference type="EMBL" id="SLN23456.1"/>
    </source>
</evidence>
<accession>A0A1Y5RRL9</accession>
<dbReference type="InterPro" id="IPR009506">
    <property type="entry name" value="YjiS-like"/>
</dbReference>
<dbReference type="STRING" id="315423.SAMN04488020_102476"/>
<name>A0A1Y5RRL9_9RHOB</name>
<evidence type="ECO:0000259" key="1">
    <source>
        <dbReference type="Pfam" id="PF06568"/>
    </source>
</evidence>
<dbReference type="OrthoDB" id="8244198at2"/>
<protein>
    <recommendedName>
        <fullName evidence="1">YjiS-like domain-containing protein</fullName>
    </recommendedName>
</protein>
<keyword evidence="3" id="KW-1185">Reference proteome</keyword>
<proteinExistence type="predicted"/>
<gene>
    <name evidence="2" type="ORF">PAM7066_00805</name>
</gene>
<organism evidence="2 3">
    <name type="scientific">Palleronia marisminoris</name>
    <dbReference type="NCBI Taxonomy" id="315423"/>
    <lineage>
        <taxon>Bacteria</taxon>
        <taxon>Pseudomonadati</taxon>
        <taxon>Pseudomonadota</taxon>
        <taxon>Alphaproteobacteria</taxon>
        <taxon>Rhodobacterales</taxon>
        <taxon>Roseobacteraceae</taxon>
        <taxon>Palleronia</taxon>
    </lineage>
</organism>
<reference evidence="2 3" key="1">
    <citation type="submission" date="2017-03" db="EMBL/GenBank/DDBJ databases">
        <authorList>
            <person name="Afonso C.L."/>
            <person name="Miller P.J."/>
            <person name="Scott M.A."/>
            <person name="Spackman E."/>
            <person name="Goraichik I."/>
            <person name="Dimitrov K.M."/>
            <person name="Suarez D.L."/>
            <person name="Swayne D.E."/>
        </authorList>
    </citation>
    <scope>NUCLEOTIDE SEQUENCE [LARGE SCALE GENOMIC DNA]</scope>
    <source>
        <strain evidence="2 3">CECT 7066</strain>
    </source>
</reference>
<dbReference type="Pfam" id="PF06568">
    <property type="entry name" value="YjiS-like"/>
    <property type="match status" value="1"/>
</dbReference>